<dbReference type="Proteomes" id="UP000253831">
    <property type="component" value="Unassembled WGS sequence"/>
</dbReference>
<sequence length="142" mass="15070">LVANYNQNDFGDTHSLVLIVDSLSVQNLLKTLAPSATQAEIETLFKAASAARAESIEASQGHAEGDVLENIINSLSTMLQGVGATSLVGKLDGTTDCKAFHAQREGDDLRAVVGLTKGPKSNVRNRHARAATGNDTRWRKVA</sequence>
<evidence type="ECO:0000313" key="2">
    <source>
        <dbReference type="Proteomes" id="UP000253831"/>
    </source>
</evidence>
<feature type="non-terminal residue" evidence="1">
    <location>
        <position position="1"/>
    </location>
</feature>
<accession>A0A369XK27</accession>
<gene>
    <name evidence="1" type="ORF">DVS81_20195</name>
</gene>
<name>A0A369XK27_9PROT</name>
<dbReference type="AlphaFoldDB" id="A0A369XK27"/>
<protein>
    <submittedName>
        <fullName evidence="1">Uncharacterized protein</fullName>
    </submittedName>
</protein>
<reference evidence="1 2" key="1">
    <citation type="submission" date="2018-05" db="EMBL/GenBank/DDBJ databases">
        <title>Integrated omic analyses show evidence that a Ca. Accumulibacter phosphatis strain performs denitrification under micro-aerobic conditions.</title>
        <authorList>
            <person name="Camejo P.Y."/>
            <person name="Katherine M.D."/>
            <person name="Daniel N.R."/>
        </authorList>
    </citation>
    <scope>NUCLEOTIDE SEQUENCE [LARGE SCALE GENOMIC DNA]</scope>
    <source>
        <strain evidence="1">UW-LDO-IC</strain>
    </source>
</reference>
<dbReference type="EMBL" id="QPGA01000088">
    <property type="protein sequence ID" value="RDE48789.1"/>
    <property type="molecule type" value="Genomic_DNA"/>
</dbReference>
<evidence type="ECO:0000313" key="1">
    <source>
        <dbReference type="EMBL" id="RDE48789.1"/>
    </source>
</evidence>
<proteinExistence type="predicted"/>
<comment type="caution">
    <text evidence="1">The sequence shown here is derived from an EMBL/GenBank/DDBJ whole genome shotgun (WGS) entry which is preliminary data.</text>
</comment>
<organism evidence="1 2">
    <name type="scientific">Candidatus Accumulibacter meliphilus</name>
    <dbReference type="NCBI Taxonomy" id="2211374"/>
    <lineage>
        <taxon>Bacteria</taxon>
        <taxon>Pseudomonadati</taxon>
        <taxon>Pseudomonadota</taxon>
        <taxon>Betaproteobacteria</taxon>
        <taxon>Candidatus Accumulibacter</taxon>
    </lineage>
</organism>